<organism evidence="13 14">
    <name type="scientific">Dipteronia dyeriana</name>
    <dbReference type="NCBI Taxonomy" id="168575"/>
    <lineage>
        <taxon>Eukaryota</taxon>
        <taxon>Viridiplantae</taxon>
        <taxon>Streptophyta</taxon>
        <taxon>Embryophyta</taxon>
        <taxon>Tracheophyta</taxon>
        <taxon>Spermatophyta</taxon>
        <taxon>Magnoliopsida</taxon>
        <taxon>eudicotyledons</taxon>
        <taxon>Gunneridae</taxon>
        <taxon>Pentapetalae</taxon>
        <taxon>rosids</taxon>
        <taxon>malvids</taxon>
        <taxon>Sapindales</taxon>
        <taxon>Sapindaceae</taxon>
        <taxon>Hippocastanoideae</taxon>
        <taxon>Acereae</taxon>
        <taxon>Dipteronia</taxon>
    </lineage>
</organism>
<proteinExistence type="predicted"/>
<dbReference type="InterPro" id="IPR001841">
    <property type="entry name" value="Znf_RING"/>
</dbReference>
<dbReference type="Pfam" id="PF13639">
    <property type="entry name" value="zf-RING_2"/>
    <property type="match status" value="1"/>
</dbReference>
<sequence length="465" mass="51524">MGTPSSTSADPYSGSFSSSSTLNDSETGARSNTGSSSSGSSSSDNSNSRSYGFQLPAALRFFRSPLSVLLEFSGAIPATSSHQESEQGLAVNSGSQVQIQTSQLPNSVDGLSSVSPGEVSIQIIRQASGETTGSLLEHEGDAGNTIEVGEAIPMAPPSSSMEGSASRDTSYQSFDIQQIARCIEQVLPFSLLLLVVFVRQHLQGFFVTVWITAVIFKSNDILRKQTALKGERKNSVLILIAVGFMLHVFGTYLWFHSDDLLYPLIMIPPRTIPPFWHAIFVILVNDTMVRQAAMVLKCLLLMYYKNGRGHNFRRQGQILTLVEYTLLFYRALLPTPVWYRFFLNKEYGSLFSSLTTGLYLTFKLTTVVEKVQSLYAALRVLLRKEFHYGSYATMEQVSAAGDHCAICQEKMHVPILLRCKHIFCEDCVSEWLERERTCPLCRALVKPVDLRSFGDGSTSLLFQLF</sequence>
<dbReference type="CDD" id="cd16532">
    <property type="entry name" value="RING-HC_RNFT1-like"/>
    <property type="match status" value="1"/>
</dbReference>
<protein>
    <recommendedName>
        <fullName evidence="12">RING-type domain-containing protein</fullName>
    </recommendedName>
</protein>
<dbReference type="SMART" id="SM00184">
    <property type="entry name" value="RING"/>
    <property type="match status" value="1"/>
</dbReference>
<dbReference type="GO" id="GO:0008270">
    <property type="term" value="F:zinc ion binding"/>
    <property type="evidence" value="ECO:0007669"/>
    <property type="project" value="UniProtKB-KW"/>
</dbReference>
<dbReference type="PROSITE" id="PS50089">
    <property type="entry name" value="ZF_RING_2"/>
    <property type="match status" value="1"/>
</dbReference>
<dbReference type="GO" id="GO:0016020">
    <property type="term" value="C:membrane"/>
    <property type="evidence" value="ECO:0007669"/>
    <property type="project" value="UniProtKB-SubCell"/>
</dbReference>
<evidence type="ECO:0000256" key="10">
    <source>
        <dbReference type="SAM" id="MobiDB-lite"/>
    </source>
</evidence>
<evidence type="ECO:0000256" key="11">
    <source>
        <dbReference type="SAM" id="Phobius"/>
    </source>
</evidence>
<dbReference type="PROSITE" id="PS00518">
    <property type="entry name" value="ZF_RING_1"/>
    <property type="match status" value="1"/>
</dbReference>
<name>A0AAD9TJF8_9ROSI</name>
<feature type="transmembrane region" description="Helical" evidence="11">
    <location>
        <begin position="191"/>
        <end position="216"/>
    </location>
</feature>
<keyword evidence="4 9" id="KW-0863">Zinc-finger</keyword>
<dbReference type="Proteomes" id="UP001280121">
    <property type="component" value="Unassembled WGS sequence"/>
</dbReference>
<evidence type="ECO:0000256" key="8">
    <source>
        <dbReference type="ARBA" id="ARBA00023136"/>
    </source>
</evidence>
<evidence type="ECO:0000256" key="9">
    <source>
        <dbReference type="PROSITE-ProRule" id="PRU00175"/>
    </source>
</evidence>
<evidence type="ECO:0000256" key="4">
    <source>
        <dbReference type="ARBA" id="ARBA00022771"/>
    </source>
</evidence>
<reference evidence="13" key="1">
    <citation type="journal article" date="2023" name="Plant J.">
        <title>Genome sequences and population genomics provide insights into the demographic history, inbreeding, and mutation load of two 'living fossil' tree species of Dipteronia.</title>
        <authorList>
            <person name="Feng Y."/>
            <person name="Comes H.P."/>
            <person name="Chen J."/>
            <person name="Zhu S."/>
            <person name="Lu R."/>
            <person name="Zhang X."/>
            <person name="Li P."/>
            <person name="Qiu J."/>
            <person name="Olsen K.M."/>
            <person name="Qiu Y."/>
        </authorList>
    </citation>
    <scope>NUCLEOTIDE SEQUENCE</scope>
    <source>
        <strain evidence="13">KIB01</strain>
    </source>
</reference>
<evidence type="ECO:0000256" key="2">
    <source>
        <dbReference type="ARBA" id="ARBA00022692"/>
    </source>
</evidence>
<keyword evidence="14" id="KW-1185">Reference proteome</keyword>
<keyword evidence="5" id="KW-0833">Ubl conjugation pathway</keyword>
<accession>A0AAD9TJF8</accession>
<dbReference type="InterPro" id="IPR017907">
    <property type="entry name" value="Znf_RING_CS"/>
</dbReference>
<comment type="caution">
    <text evidence="13">The sequence shown here is derived from an EMBL/GenBank/DDBJ whole genome shotgun (WGS) entry which is preliminary data.</text>
</comment>
<feature type="transmembrane region" description="Helical" evidence="11">
    <location>
        <begin position="236"/>
        <end position="255"/>
    </location>
</feature>
<dbReference type="GO" id="GO:0061630">
    <property type="term" value="F:ubiquitin protein ligase activity"/>
    <property type="evidence" value="ECO:0007669"/>
    <property type="project" value="InterPro"/>
</dbReference>
<evidence type="ECO:0000313" key="14">
    <source>
        <dbReference type="Proteomes" id="UP001280121"/>
    </source>
</evidence>
<keyword evidence="3" id="KW-0479">Metal-binding</keyword>
<dbReference type="AlphaFoldDB" id="A0AAD9TJF8"/>
<evidence type="ECO:0000259" key="12">
    <source>
        <dbReference type="PROSITE" id="PS50089"/>
    </source>
</evidence>
<evidence type="ECO:0000256" key="1">
    <source>
        <dbReference type="ARBA" id="ARBA00004141"/>
    </source>
</evidence>
<evidence type="ECO:0000256" key="3">
    <source>
        <dbReference type="ARBA" id="ARBA00022723"/>
    </source>
</evidence>
<feature type="compositionally biased region" description="Polar residues" evidence="10">
    <location>
        <begin position="1"/>
        <end position="30"/>
    </location>
</feature>
<gene>
    <name evidence="13" type="ORF">Ddye_032046</name>
</gene>
<dbReference type="PANTHER" id="PTHR15860">
    <property type="entry name" value="UNCHARACTERIZED RING FINGER-CONTAINING PROTEIN"/>
    <property type="match status" value="1"/>
</dbReference>
<dbReference type="GO" id="GO:1904294">
    <property type="term" value="P:positive regulation of ERAD pathway"/>
    <property type="evidence" value="ECO:0007669"/>
    <property type="project" value="InterPro"/>
</dbReference>
<feature type="domain" description="RING-type" evidence="12">
    <location>
        <begin position="404"/>
        <end position="442"/>
    </location>
</feature>
<feature type="region of interest" description="Disordered" evidence="10">
    <location>
        <begin position="1"/>
        <end position="49"/>
    </location>
</feature>
<evidence type="ECO:0000256" key="7">
    <source>
        <dbReference type="ARBA" id="ARBA00022989"/>
    </source>
</evidence>
<keyword evidence="7 11" id="KW-1133">Transmembrane helix</keyword>
<keyword evidence="2 11" id="KW-0812">Transmembrane</keyword>
<comment type="subcellular location">
    <subcellularLocation>
        <location evidence="1">Membrane</location>
        <topology evidence="1">Multi-pass membrane protein</topology>
    </subcellularLocation>
</comment>
<dbReference type="InterPro" id="IPR013083">
    <property type="entry name" value="Znf_RING/FYVE/PHD"/>
</dbReference>
<dbReference type="InterPro" id="IPR044235">
    <property type="entry name" value="RNFT1/2"/>
</dbReference>
<dbReference type="PANTHER" id="PTHR15860:SF27">
    <property type="entry name" value="RING_U-BOX SUPERFAMILY PROTEIN"/>
    <property type="match status" value="1"/>
</dbReference>
<dbReference type="EMBL" id="JANJYI010000009">
    <property type="protein sequence ID" value="KAK2637254.1"/>
    <property type="molecule type" value="Genomic_DNA"/>
</dbReference>
<evidence type="ECO:0000256" key="5">
    <source>
        <dbReference type="ARBA" id="ARBA00022786"/>
    </source>
</evidence>
<evidence type="ECO:0000256" key="6">
    <source>
        <dbReference type="ARBA" id="ARBA00022833"/>
    </source>
</evidence>
<keyword evidence="6" id="KW-0862">Zinc</keyword>
<evidence type="ECO:0000313" key="13">
    <source>
        <dbReference type="EMBL" id="KAK2637254.1"/>
    </source>
</evidence>
<dbReference type="Gene3D" id="3.30.40.10">
    <property type="entry name" value="Zinc/RING finger domain, C3HC4 (zinc finger)"/>
    <property type="match status" value="1"/>
</dbReference>
<feature type="compositionally biased region" description="Low complexity" evidence="10">
    <location>
        <begin position="31"/>
        <end position="49"/>
    </location>
</feature>
<keyword evidence="8 11" id="KW-0472">Membrane</keyword>
<dbReference type="SUPFAM" id="SSF57850">
    <property type="entry name" value="RING/U-box"/>
    <property type="match status" value="1"/>
</dbReference>